<dbReference type="InterPro" id="IPR050283">
    <property type="entry name" value="E-box_TF_Regulators"/>
</dbReference>
<dbReference type="OrthoDB" id="5976910at2759"/>
<dbReference type="GO" id="GO:0005634">
    <property type="term" value="C:nucleus"/>
    <property type="evidence" value="ECO:0007669"/>
    <property type="project" value="UniProtKB-SubCell"/>
</dbReference>
<keyword evidence="7" id="KW-1185">Reference proteome</keyword>
<dbReference type="GO" id="GO:0000977">
    <property type="term" value="F:RNA polymerase II transcription regulatory region sequence-specific DNA binding"/>
    <property type="evidence" value="ECO:0007669"/>
    <property type="project" value="TreeGrafter"/>
</dbReference>
<keyword evidence="2" id="KW-0524">Neurogenesis</keyword>
<comment type="subcellular location">
    <subcellularLocation>
        <location evidence="1">Nucleus</location>
    </subcellularLocation>
</comment>
<protein>
    <submittedName>
        <fullName evidence="6">Helix-loop-helix protein 6</fullName>
    </submittedName>
</protein>
<dbReference type="Gene3D" id="4.10.280.10">
    <property type="entry name" value="Helix-loop-helix DNA-binding domain"/>
    <property type="match status" value="1"/>
</dbReference>
<evidence type="ECO:0000256" key="3">
    <source>
        <dbReference type="ARBA" id="ARBA00023125"/>
    </source>
</evidence>
<dbReference type="InterPro" id="IPR036638">
    <property type="entry name" value="HLH_DNA-bd_sf"/>
</dbReference>
<dbReference type="GO" id="GO:0046983">
    <property type="term" value="F:protein dimerization activity"/>
    <property type="evidence" value="ECO:0007669"/>
    <property type="project" value="InterPro"/>
</dbReference>
<evidence type="ECO:0000256" key="4">
    <source>
        <dbReference type="ARBA" id="ARBA00023242"/>
    </source>
</evidence>
<gene>
    <name evidence="6" type="ORF">KP79_PYT07217</name>
</gene>
<evidence type="ECO:0000256" key="2">
    <source>
        <dbReference type="ARBA" id="ARBA00022902"/>
    </source>
</evidence>
<dbReference type="STRING" id="6573.A0A210Q1Z2"/>
<dbReference type="PROSITE" id="PS50888">
    <property type="entry name" value="BHLH"/>
    <property type="match status" value="1"/>
</dbReference>
<dbReference type="SMART" id="SM00353">
    <property type="entry name" value="HLH"/>
    <property type="match status" value="1"/>
</dbReference>
<dbReference type="GO" id="GO:0007399">
    <property type="term" value="P:nervous system development"/>
    <property type="evidence" value="ECO:0007669"/>
    <property type="project" value="UniProtKB-KW"/>
</dbReference>
<organism evidence="6 7">
    <name type="scientific">Mizuhopecten yessoensis</name>
    <name type="common">Japanese scallop</name>
    <name type="synonym">Patinopecten yessoensis</name>
    <dbReference type="NCBI Taxonomy" id="6573"/>
    <lineage>
        <taxon>Eukaryota</taxon>
        <taxon>Metazoa</taxon>
        <taxon>Spiralia</taxon>
        <taxon>Lophotrochozoa</taxon>
        <taxon>Mollusca</taxon>
        <taxon>Bivalvia</taxon>
        <taxon>Autobranchia</taxon>
        <taxon>Pteriomorphia</taxon>
        <taxon>Pectinida</taxon>
        <taxon>Pectinoidea</taxon>
        <taxon>Pectinidae</taxon>
        <taxon>Mizuhopecten</taxon>
    </lineage>
</organism>
<reference evidence="6 7" key="1">
    <citation type="journal article" date="2017" name="Nat. Ecol. Evol.">
        <title>Scallop genome provides insights into evolution of bilaterian karyotype and development.</title>
        <authorList>
            <person name="Wang S."/>
            <person name="Zhang J."/>
            <person name="Jiao W."/>
            <person name="Li J."/>
            <person name="Xun X."/>
            <person name="Sun Y."/>
            <person name="Guo X."/>
            <person name="Huan P."/>
            <person name="Dong B."/>
            <person name="Zhang L."/>
            <person name="Hu X."/>
            <person name="Sun X."/>
            <person name="Wang J."/>
            <person name="Zhao C."/>
            <person name="Wang Y."/>
            <person name="Wang D."/>
            <person name="Huang X."/>
            <person name="Wang R."/>
            <person name="Lv J."/>
            <person name="Li Y."/>
            <person name="Zhang Z."/>
            <person name="Liu B."/>
            <person name="Lu W."/>
            <person name="Hui Y."/>
            <person name="Liang J."/>
            <person name="Zhou Z."/>
            <person name="Hou R."/>
            <person name="Li X."/>
            <person name="Liu Y."/>
            <person name="Li H."/>
            <person name="Ning X."/>
            <person name="Lin Y."/>
            <person name="Zhao L."/>
            <person name="Xing Q."/>
            <person name="Dou J."/>
            <person name="Li Y."/>
            <person name="Mao J."/>
            <person name="Guo H."/>
            <person name="Dou H."/>
            <person name="Li T."/>
            <person name="Mu C."/>
            <person name="Jiang W."/>
            <person name="Fu Q."/>
            <person name="Fu X."/>
            <person name="Miao Y."/>
            <person name="Liu J."/>
            <person name="Yu Q."/>
            <person name="Li R."/>
            <person name="Liao H."/>
            <person name="Li X."/>
            <person name="Kong Y."/>
            <person name="Jiang Z."/>
            <person name="Chourrout D."/>
            <person name="Li R."/>
            <person name="Bao Z."/>
        </authorList>
    </citation>
    <scope>NUCLEOTIDE SEQUENCE [LARGE SCALE GENOMIC DNA]</scope>
    <source>
        <strain evidence="6 7">PY_sf001</strain>
    </source>
</reference>
<sequence length="219" mass="25177">MFSIKISSPTCEELGIPRDYDEQPCVPIFPSSAREIKNPALHFDGLRYEASLKGVIQKRDPFSPLCIIPLPSVLAEQGEPSCIGKRNERERDRVRCVNDGYTRLREHLPLERKDKRISKVDTLRKAIDYIKHLEDILAQDDTEQDHFTLHQFAERDSRSNSPSSKSRFSEEICDSFSDTDSNFTDVSDSSHRKRSLEVSDVVTDRHIQCSEKRKCVHNA</sequence>
<dbReference type="FunFam" id="4.10.280.10:FF:000029">
    <property type="entry name" value="Achaete-scute family bHLH transcription factor 1"/>
    <property type="match status" value="1"/>
</dbReference>
<dbReference type="InterPro" id="IPR011598">
    <property type="entry name" value="bHLH_dom"/>
</dbReference>
<comment type="caution">
    <text evidence="6">The sequence shown here is derived from an EMBL/GenBank/DDBJ whole genome shotgun (WGS) entry which is preliminary data.</text>
</comment>
<feature type="domain" description="BHLH" evidence="5">
    <location>
        <begin position="81"/>
        <end position="133"/>
    </location>
</feature>
<evidence type="ECO:0000313" key="6">
    <source>
        <dbReference type="EMBL" id="OWF42750.1"/>
    </source>
</evidence>
<evidence type="ECO:0000313" key="7">
    <source>
        <dbReference type="Proteomes" id="UP000242188"/>
    </source>
</evidence>
<dbReference type="Proteomes" id="UP000242188">
    <property type="component" value="Unassembled WGS sequence"/>
</dbReference>
<evidence type="ECO:0000259" key="5">
    <source>
        <dbReference type="PROSITE" id="PS50888"/>
    </source>
</evidence>
<dbReference type="AlphaFoldDB" id="A0A210Q1Z2"/>
<proteinExistence type="predicted"/>
<name>A0A210Q1Z2_MIZYE</name>
<dbReference type="PANTHER" id="PTHR23349">
    <property type="entry name" value="BASIC HELIX-LOOP-HELIX TRANSCRIPTION FACTOR, TWIST"/>
    <property type="match status" value="1"/>
</dbReference>
<evidence type="ECO:0000256" key="1">
    <source>
        <dbReference type="ARBA" id="ARBA00004123"/>
    </source>
</evidence>
<dbReference type="PANTHER" id="PTHR23349:SF108">
    <property type="entry name" value="BHLH DOMAIN-CONTAINING PROTEIN"/>
    <property type="match status" value="1"/>
</dbReference>
<accession>A0A210Q1Z2</accession>
<dbReference type="Pfam" id="PF00010">
    <property type="entry name" value="HLH"/>
    <property type="match status" value="1"/>
</dbReference>
<dbReference type="GO" id="GO:0000981">
    <property type="term" value="F:DNA-binding transcription factor activity, RNA polymerase II-specific"/>
    <property type="evidence" value="ECO:0007669"/>
    <property type="project" value="TreeGrafter"/>
</dbReference>
<dbReference type="SUPFAM" id="SSF47459">
    <property type="entry name" value="HLH, helix-loop-helix DNA-binding domain"/>
    <property type="match status" value="1"/>
</dbReference>
<keyword evidence="3" id="KW-0238">DNA-binding</keyword>
<keyword evidence="4" id="KW-0539">Nucleus</keyword>
<dbReference type="CDD" id="cd19724">
    <property type="entry name" value="bHLH_TS_ASCL3_like"/>
    <property type="match status" value="1"/>
</dbReference>
<dbReference type="EMBL" id="NEDP02005224">
    <property type="protein sequence ID" value="OWF42750.1"/>
    <property type="molecule type" value="Genomic_DNA"/>
</dbReference>